<keyword evidence="2" id="KW-0732">Signal</keyword>
<feature type="compositionally biased region" description="Low complexity" evidence="1">
    <location>
        <begin position="39"/>
        <end position="62"/>
    </location>
</feature>
<dbReference type="Gene3D" id="3.40.50.1820">
    <property type="entry name" value="alpha/beta hydrolase"/>
    <property type="match status" value="1"/>
</dbReference>
<dbReference type="InterPro" id="IPR041127">
    <property type="entry name" value="PET_hydrolase/cutinase-like"/>
</dbReference>
<keyword evidence="5" id="KW-1185">Reference proteome</keyword>
<organism evidence="4 5">
    <name type="scientific">Halopseudomonas salina</name>
    <dbReference type="NCBI Taxonomy" id="1323744"/>
    <lineage>
        <taxon>Bacteria</taxon>
        <taxon>Pseudomonadati</taxon>
        <taxon>Pseudomonadota</taxon>
        <taxon>Gammaproteobacteria</taxon>
        <taxon>Pseudomonadales</taxon>
        <taxon>Pseudomonadaceae</taxon>
        <taxon>Halopseudomonas</taxon>
    </lineage>
</organism>
<name>A0ABQ1P2E4_9GAMM</name>
<feature type="compositionally biased region" description="Pro residues" evidence="1">
    <location>
        <begin position="28"/>
        <end position="38"/>
    </location>
</feature>
<dbReference type="PANTHER" id="PTHR33428:SF14">
    <property type="entry name" value="CARBOXYLESTERASE TYPE B DOMAIN-CONTAINING PROTEIN"/>
    <property type="match status" value="1"/>
</dbReference>
<feature type="signal peptide" evidence="2">
    <location>
        <begin position="1"/>
        <end position="24"/>
    </location>
</feature>
<gene>
    <name evidence="4" type="ORF">GCM10007418_06670</name>
</gene>
<evidence type="ECO:0000313" key="4">
    <source>
        <dbReference type="EMBL" id="GGC89626.1"/>
    </source>
</evidence>
<feature type="domain" description="PET hydrolase/cutinase-like" evidence="3">
    <location>
        <begin position="58"/>
        <end position="266"/>
    </location>
</feature>
<accession>A0ABQ1P2E4</accession>
<comment type="caution">
    <text evidence="4">The sequence shown here is derived from an EMBL/GenBank/DDBJ whole genome shotgun (WGS) entry which is preliminary data.</text>
</comment>
<dbReference type="RefSeq" id="WP_223825416.1">
    <property type="nucleotide sequence ID" value="NZ_BMFF01000001.1"/>
</dbReference>
<dbReference type="PANTHER" id="PTHR33428">
    <property type="entry name" value="CHLOROPHYLLASE-2, CHLOROPLASTIC"/>
    <property type="match status" value="1"/>
</dbReference>
<protein>
    <submittedName>
        <fullName evidence="4">Lipase</fullName>
    </submittedName>
</protein>
<dbReference type="Pfam" id="PF12740">
    <property type="entry name" value="PETase"/>
    <property type="match status" value="1"/>
</dbReference>
<evidence type="ECO:0000259" key="3">
    <source>
        <dbReference type="Pfam" id="PF12740"/>
    </source>
</evidence>
<evidence type="ECO:0000313" key="5">
    <source>
        <dbReference type="Proteomes" id="UP000638188"/>
    </source>
</evidence>
<evidence type="ECO:0000256" key="2">
    <source>
        <dbReference type="SAM" id="SignalP"/>
    </source>
</evidence>
<proteinExistence type="predicted"/>
<dbReference type="SUPFAM" id="SSF53474">
    <property type="entry name" value="alpha/beta-Hydrolases"/>
    <property type="match status" value="1"/>
</dbReference>
<feature type="region of interest" description="Disordered" evidence="1">
    <location>
        <begin position="26"/>
        <end position="66"/>
    </location>
</feature>
<dbReference type="EMBL" id="BMFF01000001">
    <property type="protein sequence ID" value="GGC89626.1"/>
    <property type="molecule type" value="Genomic_DNA"/>
</dbReference>
<reference evidence="5" key="1">
    <citation type="journal article" date="2019" name="Int. J. Syst. Evol. Microbiol.">
        <title>The Global Catalogue of Microorganisms (GCM) 10K type strain sequencing project: providing services to taxonomists for standard genome sequencing and annotation.</title>
        <authorList>
            <consortium name="The Broad Institute Genomics Platform"/>
            <consortium name="The Broad Institute Genome Sequencing Center for Infectious Disease"/>
            <person name="Wu L."/>
            <person name="Ma J."/>
        </authorList>
    </citation>
    <scope>NUCLEOTIDE SEQUENCE [LARGE SCALE GENOMIC DNA]</scope>
    <source>
        <strain evidence="5">CGMCC 1.12482</strain>
    </source>
</reference>
<dbReference type="Proteomes" id="UP000638188">
    <property type="component" value="Unassembled WGS sequence"/>
</dbReference>
<sequence>MNASFAFKLTGLALGMLLSVNALASNPTPTPTPTPTPDPGTGTAFPSVSDFSRSGSFSTTSGNAGPSCTIFRPRTLGESGRRHPIILWGNGTGSSPSTYSALLTHWASHGFVVAAARTSNAGSGDEMIDCLDYLVQENGRSSGTYAGKLNVNRVATAGHSQGGGGSIMAGRDGRVTVTAPFQPYTIGLGHRSSSQSQQNGPMFLMTGSSDTIASPRLNALPVFNNANVPVFWGELRGASHFEPVGNAGGFRGPSTAWFRFHLMGDNSAQSTFYGSNCRLCGDRNWEVRRKGIN</sequence>
<feature type="chain" id="PRO_5045121338" evidence="2">
    <location>
        <begin position="25"/>
        <end position="293"/>
    </location>
</feature>
<evidence type="ECO:0000256" key="1">
    <source>
        <dbReference type="SAM" id="MobiDB-lite"/>
    </source>
</evidence>
<dbReference type="InterPro" id="IPR029058">
    <property type="entry name" value="AB_hydrolase_fold"/>
</dbReference>